<keyword evidence="6" id="KW-0256">Endoplasmic reticulum</keyword>
<keyword evidence="11" id="KW-1208">Phospholipid metabolism</keyword>
<evidence type="ECO:0000256" key="2">
    <source>
        <dbReference type="ARBA" id="ARBA00022516"/>
    </source>
</evidence>
<keyword evidence="5 12" id="KW-0812">Transmembrane</keyword>
<reference evidence="15" key="1">
    <citation type="submission" date="2024-04" db="EMBL/GenBank/DDBJ databases">
        <authorList>
            <person name="Shaw F."/>
            <person name="Minotto A."/>
        </authorList>
    </citation>
    <scope>NUCLEOTIDE SEQUENCE [LARGE SCALE GENOMIC DNA]</scope>
</reference>
<evidence type="ECO:0000256" key="3">
    <source>
        <dbReference type="ARBA" id="ARBA00022603"/>
    </source>
</evidence>
<keyword evidence="3" id="KW-0808">Transferase</keyword>
<evidence type="ECO:0000256" key="4">
    <source>
        <dbReference type="ARBA" id="ARBA00022691"/>
    </source>
</evidence>
<dbReference type="InterPro" id="IPR052527">
    <property type="entry name" value="Metal_cation-efflux_comp"/>
</dbReference>
<keyword evidence="10" id="KW-0594">Phospholipid biosynthesis</keyword>
<dbReference type="EMBL" id="OZ037946">
    <property type="protein sequence ID" value="CAL1704235.1"/>
    <property type="molecule type" value="Genomic_DNA"/>
</dbReference>
<feature type="transmembrane region" description="Helical" evidence="12">
    <location>
        <begin position="192"/>
        <end position="212"/>
    </location>
</feature>
<protein>
    <recommendedName>
        <fullName evidence="16">Protein-S-isoprenylcysteine O-methyltransferase</fullName>
    </recommendedName>
</protein>
<feature type="transmembrane region" description="Helical" evidence="12">
    <location>
        <begin position="65"/>
        <end position="85"/>
    </location>
</feature>
<name>A0ABP1D8N2_9APHY</name>
<feature type="transmembrane region" description="Helical" evidence="12">
    <location>
        <begin position="105"/>
        <end position="124"/>
    </location>
</feature>
<gene>
    <name evidence="14" type="ORF">GFSPODELE1_LOCUS4915</name>
</gene>
<keyword evidence="3" id="KW-0489">Methyltransferase</keyword>
<evidence type="ECO:0000256" key="11">
    <source>
        <dbReference type="ARBA" id="ARBA00023264"/>
    </source>
</evidence>
<dbReference type="Pfam" id="PF04191">
    <property type="entry name" value="PEMT"/>
    <property type="match status" value="1"/>
</dbReference>
<proteinExistence type="predicted"/>
<dbReference type="PANTHER" id="PTHR43847">
    <property type="entry name" value="BLL3993 PROTEIN"/>
    <property type="match status" value="1"/>
</dbReference>
<dbReference type="PANTHER" id="PTHR43847:SF1">
    <property type="entry name" value="BLL3993 PROTEIN"/>
    <property type="match status" value="1"/>
</dbReference>
<organism evidence="14 15">
    <name type="scientific">Somion occarium</name>
    <dbReference type="NCBI Taxonomy" id="3059160"/>
    <lineage>
        <taxon>Eukaryota</taxon>
        <taxon>Fungi</taxon>
        <taxon>Dikarya</taxon>
        <taxon>Basidiomycota</taxon>
        <taxon>Agaricomycotina</taxon>
        <taxon>Agaricomycetes</taxon>
        <taxon>Polyporales</taxon>
        <taxon>Cerrenaceae</taxon>
        <taxon>Somion</taxon>
    </lineage>
</organism>
<evidence type="ECO:0000256" key="10">
    <source>
        <dbReference type="ARBA" id="ARBA00023209"/>
    </source>
</evidence>
<evidence type="ECO:0000256" key="8">
    <source>
        <dbReference type="ARBA" id="ARBA00023098"/>
    </source>
</evidence>
<comment type="subcellular location">
    <subcellularLocation>
        <location evidence="1">Endomembrane system</location>
        <topology evidence="1">Multi-pass membrane protein</topology>
    </subcellularLocation>
</comment>
<evidence type="ECO:0000313" key="15">
    <source>
        <dbReference type="Proteomes" id="UP001497453"/>
    </source>
</evidence>
<evidence type="ECO:0000256" key="13">
    <source>
        <dbReference type="SAM" id="SignalP"/>
    </source>
</evidence>
<keyword evidence="8" id="KW-0443">Lipid metabolism</keyword>
<sequence length="243" mass="27563">MSGSHLALQYTRVPFLLLNCICDQVSCTSPTPPPEAKTRETYDANLETRDPPGFVSFFGPFRKSLTVAMNLIEIYVILVGVYPKIRFPIFDPIMPRPPSNGIRISSYFVIGSLLFYLGTIIRLLSYRAMGRHFTFHLTILPNHKLITTGPYSIVRHPSYTAVNMVFLAMELCELGSGSWLRESFMRTSSGAFLGIAWGVMVASLAVIILRRIPKEDAILRKEFKGQWDSWAEKTPYKLIPFIY</sequence>
<accession>A0ABP1D8N2</accession>
<dbReference type="Gene3D" id="1.20.120.1630">
    <property type="match status" value="1"/>
</dbReference>
<keyword evidence="15" id="KW-1185">Reference proteome</keyword>
<evidence type="ECO:0000256" key="1">
    <source>
        <dbReference type="ARBA" id="ARBA00004127"/>
    </source>
</evidence>
<keyword evidence="13" id="KW-0732">Signal</keyword>
<keyword evidence="9 12" id="KW-0472">Membrane</keyword>
<evidence type="ECO:0000256" key="9">
    <source>
        <dbReference type="ARBA" id="ARBA00023136"/>
    </source>
</evidence>
<keyword evidence="7 12" id="KW-1133">Transmembrane helix</keyword>
<keyword evidence="2" id="KW-0444">Lipid biosynthesis</keyword>
<evidence type="ECO:0000256" key="5">
    <source>
        <dbReference type="ARBA" id="ARBA00022692"/>
    </source>
</evidence>
<evidence type="ECO:0008006" key="16">
    <source>
        <dbReference type="Google" id="ProtNLM"/>
    </source>
</evidence>
<dbReference type="InterPro" id="IPR007318">
    <property type="entry name" value="Phopholipid_MeTrfase"/>
</dbReference>
<feature type="signal peptide" evidence="13">
    <location>
        <begin position="1"/>
        <end position="27"/>
    </location>
</feature>
<evidence type="ECO:0000256" key="7">
    <source>
        <dbReference type="ARBA" id="ARBA00022989"/>
    </source>
</evidence>
<evidence type="ECO:0000256" key="12">
    <source>
        <dbReference type="SAM" id="Phobius"/>
    </source>
</evidence>
<evidence type="ECO:0000313" key="14">
    <source>
        <dbReference type="EMBL" id="CAL1704235.1"/>
    </source>
</evidence>
<keyword evidence="4" id="KW-0949">S-adenosyl-L-methionine</keyword>
<feature type="chain" id="PRO_5045119842" description="Protein-S-isoprenylcysteine O-methyltransferase" evidence="13">
    <location>
        <begin position="28"/>
        <end position="243"/>
    </location>
</feature>
<dbReference type="Proteomes" id="UP001497453">
    <property type="component" value="Chromosome 3"/>
</dbReference>
<evidence type="ECO:0000256" key="6">
    <source>
        <dbReference type="ARBA" id="ARBA00022824"/>
    </source>
</evidence>